<keyword evidence="8" id="KW-1185">Reference proteome</keyword>
<evidence type="ECO:0000256" key="2">
    <source>
        <dbReference type="ARBA" id="ARBA00023078"/>
    </source>
</evidence>
<proteinExistence type="predicted"/>
<evidence type="ECO:0000256" key="4">
    <source>
        <dbReference type="ARBA" id="ARBA00023235"/>
    </source>
</evidence>
<keyword evidence="2" id="KW-0793">Thylakoid</keyword>
<evidence type="ECO:0000313" key="7">
    <source>
        <dbReference type="EMBL" id="CDY57430.1"/>
    </source>
</evidence>
<dbReference type="PaxDb" id="3708-A0A078J277"/>
<evidence type="ECO:0000259" key="5">
    <source>
        <dbReference type="Pfam" id="PF00160"/>
    </source>
</evidence>
<dbReference type="InterPro" id="IPR044665">
    <property type="entry name" value="E_coli_cyclophilin_A-like"/>
</dbReference>
<organism evidence="7 8">
    <name type="scientific">Brassica napus</name>
    <name type="common">Rape</name>
    <dbReference type="NCBI Taxonomy" id="3708"/>
    <lineage>
        <taxon>Eukaryota</taxon>
        <taxon>Viridiplantae</taxon>
        <taxon>Streptophyta</taxon>
        <taxon>Embryophyta</taxon>
        <taxon>Tracheophyta</taxon>
        <taxon>Spermatophyta</taxon>
        <taxon>Magnoliopsida</taxon>
        <taxon>eudicotyledons</taxon>
        <taxon>Gunneridae</taxon>
        <taxon>Pentapetalae</taxon>
        <taxon>rosids</taxon>
        <taxon>malvids</taxon>
        <taxon>Brassicales</taxon>
        <taxon>Brassicaceae</taxon>
        <taxon>Brassiceae</taxon>
        <taxon>Brassica</taxon>
    </lineage>
</organism>
<dbReference type="EMBL" id="LK033574">
    <property type="protein sequence ID" value="CDY57430.1"/>
    <property type="molecule type" value="Genomic_DNA"/>
</dbReference>
<keyword evidence="4" id="KW-0413">Isomerase</keyword>
<dbReference type="InterPro" id="IPR023222">
    <property type="entry name" value="PsbQ-like_dom_sf"/>
</dbReference>
<dbReference type="SUPFAM" id="SSF50891">
    <property type="entry name" value="Cyclophilin-like"/>
    <property type="match status" value="1"/>
</dbReference>
<name>A0A078J277_BRANA</name>
<dbReference type="EC" id="5.2.1.8" evidence="1"/>
<evidence type="ECO:0000313" key="8">
    <source>
        <dbReference type="Proteomes" id="UP000028999"/>
    </source>
</evidence>
<gene>
    <name evidence="7" type="primary">BnaCnng32070D</name>
    <name evidence="7" type="ORF">GSBRNA2T00020969001</name>
</gene>
<dbReference type="Gramene" id="CDY57430">
    <property type="protein sequence ID" value="CDY57430"/>
    <property type="gene ID" value="GSBRNA2T00020969001"/>
</dbReference>
<dbReference type="InterPro" id="IPR029000">
    <property type="entry name" value="Cyclophilin-like_dom_sf"/>
</dbReference>
<keyword evidence="3" id="KW-0697">Rotamase</keyword>
<dbReference type="PANTHER" id="PTHR43246">
    <property type="entry name" value="PEPTIDYL-PROLYL CIS-TRANS ISOMERASE CYP38, CHLOROPLASTIC"/>
    <property type="match status" value="1"/>
</dbReference>
<sequence>NTSNTIIQSERVENGIKQSPTSFLNLFSLKNLKSSSFSWTRETSSKMRIYGITLLILAEKQGKSMIVAGFTEPKKDHGYELIEKLEAGVQNMLQIVEDRKRDTVAPKQKEILLYVEEDMVDGFPYEVPAECINMHLIKGRATVVLDGYNAPVTARNFVDLVERHFYDCMEIQRCKTSNFPHNIYIYIYIYI</sequence>
<evidence type="ECO:0000256" key="3">
    <source>
        <dbReference type="ARBA" id="ARBA00023110"/>
    </source>
</evidence>
<dbReference type="Gene3D" id="2.40.100.10">
    <property type="entry name" value="Cyclophilin-like"/>
    <property type="match status" value="1"/>
</dbReference>
<dbReference type="Pfam" id="PF00160">
    <property type="entry name" value="Pro_isomerase"/>
    <property type="match status" value="1"/>
</dbReference>
<dbReference type="InterPro" id="IPR048563">
    <property type="entry name" value="CYP38_PsbQ-like"/>
</dbReference>
<dbReference type="OMA" id="PAECINM"/>
<evidence type="ECO:0000256" key="1">
    <source>
        <dbReference type="ARBA" id="ARBA00013194"/>
    </source>
</evidence>
<dbReference type="AlphaFoldDB" id="A0A078J277"/>
<feature type="domain" description="PPIase cyclophilin-type" evidence="5">
    <location>
        <begin position="133"/>
        <end position="175"/>
    </location>
</feature>
<dbReference type="InterPro" id="IPR002130">
    <property type="entry name" value="Cyclophilin-type_PPIase_dom"/>
</dbReference>
<feature type="non-terminal residue" evidence="7">
    <location>
        <position position="1"/>
    </location>
</feature>
<dbReference type="Gene3D" id="1.20.120.290">
    <property type="entry name" value="Oxygen-evolving enhancer protein 3 (PsbQ), four-helix up-down bundle"/>
    <property type="match status" value="1"/>
</dbReference>
<dbReference type="STRING" id="3708.A0A078J277"/>
<dbReference type="Pfam" id="PF21329">
    <property type="entry name" value="CYP38_PsbQ-like"/>
    <property type="match status" value="1"/>
</dbReference>
<dbReference type="Proteomes" id="UP000028999">
    <property type="component" value="Unassembled WGS sequence"/>
</dbReference>
<dbReference type="GO" id="GO:0042549">
    <property type="term" value="P:photosystem II stabilization"/>
    <property type="evidence" value="ECO:0000318"/>
    <property type="project" value="GO_Central"/>
</dbReference>
<dbReference type="GO" id="GO:0003755">
    <property type="term" value="F:peptidyl-prolyl cis-trans isomerase activity"/>
    <property type="evidence" value="ECO:0000318"/>
    <property type="project" value="GO_Central"/>
</dbReference>
<reference evidence="7 8" key="1">
    <citation type="journal article" date="2014" name="Science">
        <title>Plant genetics. Early allopolyploid evolution in the post-Neolithic Brassica napus oilseed genome.</title>
        <authorList>
            <person name="Chalhoub B."/>
            <person name="Denoeud F."/>
            <person name="Liu S."/>
            <person name="Parkin I.A."/>
            <person name="Tang H."/>
            <person name="Wang X."/>
            <person name="Chiquet J."/>
            <person name="Belcram H."/>
            <person name="Tong C."/>
            <person name="Samans B."/>
            <person name="Correa M."/>
            <person name="Da Silva C."/>
            <person name="Just J."/>
            <person name="Falentin C."/>
            <person name="Koh C.S."/>
            <person name="Le Clainche I."/>
            <person name="Bernard M."/>
            <person name="Bento P."/>
            <person name="Noel B."/>
            <person name="Labadie K."/>
            <person name="Alberti A."/>
            <person name="Charles M."/>
            <person name="Arnaud D."/>
            <person name="Guo H."/>
            <person name="Daviaud C."/>
            <person name="Alamery S."/>
            <person name="Jabbari K."/>
            <person name="Zhao M."/>
            <person name="Edger P.P."/>
            <person name="Chelaifa H."/>
            <person name="Tack D."/>
            <person name="Lassalle G."/>
            <person name="Mestiri I."/>
            <person name="Schnel N."/>
            <person name="Le Paslier M.C."/>
            <person name="Fan G."/>
            <person name="Renault V."/>
            <person name="Bayer P.E."/>
            <person name="Golicz A.A."/>
            <person name="Manoli S."/>
            <person name="Lee T.H."/>
            <person name="Thi V.H."/>
            <person name="Chalabi S."/>
            <person name="Hu Q."/>
            <person name="Fan C."/>
            <person name="Tollenaere R."/>
            <person name="Lu Y."/>
            <person name="Battail C."/>
            <person name="Shen J."/>
            <person name="Sidebottom C.H."/>
            <person name="Wang X."/>
            <person name="Canaguier A."/>
            <person name="Chauveau A."/>
            <person name="Berard A."/>
            <person name="Deniot G."/>
            <person name="Guan M."/>
            <person name="Liu Z."/>
            <person name="Sun F."/>
            <person name="Lim Y.P."/>
            <person name="Lyons E."/>
            <person name="Town C.D."/>
            <person name="Bancroft I."/>
            <person name="Wang X."/>
            <person name="Meng J."/>
            <person name="Ma J."/>
            <person name="Pires J.C."/>
            <person name="King G.J."/>
            <person name="Brunel D."/>
            <person name="Delourme R."/>
            <person name="Renard M."/>
            <person name="Aury J.M."/>
            <person name="Adams K.L."/>
            <person name="Batley J."/>
            <person name="Snowdon R.J."/>
            <person name="Tost J."/>
            <person name="Edwards D."/>
            <person name="Zhou Y."/>
            <person name="Hua W."/>
            <person name="Sharpe A.G."/>
            <person name="Paterson A.H."/>
            <person name="Guan C."/>
            <person name="Wincker P."/>
        </authorList>
    </citation>
    <scope>NUCLEOTIDE SEQUENCE [LARGE SCALE GENOMIC DNA]</scope>
    <source>
        <strain evidence="8">cv. Darmor-bzh</strain>
    </source>
</reference>
<evidence type="ECO:0000259" key="6">
    <source>
        <dbReference type="Pfam" id="PF21329"/>
    </source>
</evidence>
<feature type="domain" description="Peptidyl-prolyl cis-trans isomerase CYP38-like PsbQ-like" evidence="6">
    <location>
        <begin position="60"/>
        <end position="120"/>
    </location>
</feature>
<protein>
    <recommendedName>
        <fullName evidence="1">peptidylprolyl isomerase</fullName>
        <ecNumber evidence="1">5.2.1.8</ecNumber>
    </recommendedName>
</protein>
<accession>A0A078J277</accession>